<dbReference type="PROSITE" id="PS50075">
    <property type="entry name" value="CARRIER"/>
    <property type="match status" value="1"/>
</dbReference>
<gene>
    <name evidence="2" type="ORF">ADK37_17695</name>
</gene>
<evidence type="ECO:0000259" key="1">
    <source>
        <dbReference type="PROSITE" id="PS50075"/>
    </source>
</evidence>
<keyword evidence="3" id="KW-1185">Reference proteome</keyword>
<dbReference type="STRING" id="67356.AQJ84_30010"/>
<comment type="caution">
    <text evidence="2">The sequence shown here is derived from an EMBL/GenBank/DDBJ whole genome shotgun (WGS) entry which is preliminary data.</text>
</comment>
<sequence>MAEDVVLRAVVAAVREVAPGAEIVDDTPLIAHRIVDSLSLLSLVSLLEKELSVTIRDSEILPAHFESPLAIRAFLRTKGC</sequence>
<dbReference type="SUPFAM" id="SSF47336">
    <property type="entry name" value="ACP-like"/>
    <property type="match status" value="1"/>
</dbReference>
<dbReference type="PATRIC" id="fig|67356.5.peg.3766"/>
<dbReference type="Gene3D" id="1.10.1200.10">
    <property type="entry name" value="ACP-like"/>
    <property type="match status" value="1"/>
</dbReference>
<feature type="domain" description="Carrier" evidence="1">
    <location>
        <begin position="1"/>
        <end position="79"/>
    </location>
</feature>
<dbReference type="Pfam" id="PF00550">
    <property type="entry name" value="PP-binding"/>
    <property type="match status" value="1"/>
</dbReference>
<evidence type="ECO:0000313" key="3">
    <source>
        <dbReference type="Proteomes" id="UP000037251"/>
    </source>
</evidence>
<proteinExistence type="predicted"/>
<dbReference type="InterPro" id="IPR009081">
    <property type="entry name" value="PP-bd_ACP"/>
</dbReference>
<dbReference type="InterPro" id="IPR036736">
    <property type="entry name" value="ACP-like_sf"/>
</dbReference>
<organism evidence="2 3">
    <name type="scientific">Streptomyces resistomycificus</name>
    <dbReference type="NCBI Taxonomy" id="67356"/>
    <lineage>
        <taxon>Bacteria</taxon>
        <taxon>Bacillati</taxon>
        <taxon>Actinomycetota</taxon>
        <taxon>Actinomycetes</taxon>
        <taxon>Kitasatosporales</taxon>
        <taxon>Streptomycetaceae</taxon>
        <taxon>Streptomyces</taxon>
        <taxon>Streptomyces aurantiacus group</taxon>
    </lineage>
</organism>
<protein>
    <recommendedName>
        <fullName evidence="1">Carrier domain-containing protein</fullName>
    </recommendedName>
</protein>
<dbReference type="RefSeq" id="WP_030040476.1">
    <property type="nucleotide sequence ID" value="NZ_KL575600.1"/>
</dbReference>
<dbReference type="EMBL" id="LGUS01000162">
    <property type="protein sequence ID" value="KOG34657.1"/>
    <property type="molecule type" value="Genomic_DNA"/>
</dbReference>
<dbReference type="AlphaFoldDB" id="A0A0L8L943"/>
<evidence type="ECO:0000313" key="2">
    <source>
        <dbReference type="EMBL" id="KOG34657.1"/>
    </source>
</evidence>
<name>A0A0L8L943_9ACTN</name>
<reference evidence="3" key="1">
    <citation type="submission" date="2015-07" db="EMBL/GenBank/DDBJ databases">
        <authorList>
            <person name="Ju K.-S."/>
            <person name="Doroghazi J.R."/>
            <person name="Metcalf W.W."/>
        </authorList>
    </citation>
    <scope>NUCLEOTIDE SEQUENCE [LARGE SCALE GENOMIC DNA]</scope>
    <source>
        <strain evidence="3">NRRL 2290</strain>
    </source>
</reference>
<dbReference type="Proteomes" id="UP000037251">
    <property type="component" value="Unassembled WGS sequence"/>
</dbReference>
<accession>A0A0L8L943</accession>